<dbReference type="AlphaFoldDB" id="A0A813IEM5"/>
<feature type="region of interest" description="Disordered" evidence="1">
    <location>
        <begin position="80"/>
        <end position="156"/>
    </location>
</feature>
<dbReference type="Proteomes" id="UP000626109">
    <property type="component" value="Unassembled WGS sequence"/>
</dbReference>
<feature type="region of interest" description="Disordered" evidence="1">
    <location>
        <begin position="216"/>
        <end position="282"/>
    </location>
</feature>
<evidence type="ECO:0000256" key="1">
    <source>
        <dbReference type="SAM" id="MobiDB-lite"/>
    </source>
</evidence>
<evidence type="ECO:0000259" key="2">
    <source>
        <dbReference type="PROSITE" id="PS50222"/>
    </source>
</evidence>
<protein>
    <recommendedName>
        <fullName evidence="2">EF-hand domain-containing protein</fullName>
    </recommendedName>
</protein>
<dbReference type="PROSITE" id="PS00018">
    <property type="entry name" value="EF_HAND_1"/>
    <property type="match status" value="1"/>
</dbReference>
<name>A0A813IEM5_POLGL</name>
<dbReference type="InterPro" id="IPR018247">
    <property type="entry name" value="EF_Hand_1_Ca_BS"/>
</dbReference>
<organism evidence="3 4">
    <name type="scientific">Polarella glacialis</name>
    <name type="common">Dinoflagellate</name>
    <dbReference type="NCBI Taxonomy" id="89957"/>
    <lineage>
        <taxon>Eukaryota</taxon>
        <taxon>Sar</taxon>
        <taxon>Alveolata</taxon>
        <taxon>Dinophyceae</taxon>
        <taxon>Suessiales</taxon>
        <taxon>Suessiaceae</taxon>
        <taxon>Polarella</taxon>
    </lineage>
</organism>
<feature type="compositionally biased region" description="Basic and acidic residues" evidence="1">
    <location>
        <begin position="90"/>
        <end position="107"/>
    </location>
</feature>
<reference evidence="3" key="1">
    <citation type="submission" date="2021-02" db="EMBL/GenBank/DDBJ databases">
        <authorList>
            <person name="Dougan E. K."/>
            <person name="Rhodes N."/>
            <person name="Thang M."/>
            <person name="Chan C."/>
        </authorList>
    </citation>
    <scope>NUCLEOTIDE SEQUENCE</scope>
</reference>
<feature type="compositionally biased region" description="Polar residues" evidence="1">
    <location>
        <begin position="138"/>
        <end position="156"/>
    </location>
</feature>
<dbReference type="EMBL" id="CAJNNW010006647">
    <property type="protein sequence ID" value="CAE8648494.1"/>
    <property type="molecule type" value="Genomic_DNA"/>
</dbReference>
<evidence type="ECO:0000313" key="4">
    <source>
        <dbReference type="Proteomes" id="UP000626109"/>
    </source>
</evidence>
<dbReference type="PROSITE" id="PS50222">
    <property type="entry name" value="EF_HAND_2"/>
    <property type="match status" value="1"/>
</dbReference>
<proteinExistence type="predicted"/>
<feature type="domain" description="EF-hand" evidence="2">
    <location>
        <begin position="1"/>
        <end position="25"/>
    </location>
</feature>
<dbReference type="InterPro" id="IPR002048">
    <property type="entry name" value="EF_hand_dom"/>
</dbReference>
<gene>
    <name evidence="3" type="ORF">PGLA2088_LOCUS6614</name>
</gene>
<accession>A0A813IEM5</accession>
<dbReference type="GO" id="GO:0005509">
    <property type="term" value="F:calcium ion binding"/>
    <property type="evidence" value="ECO:0007669"/>
    <property type="project" value="InterPro"/>
</dbReference>
<evidence type="ECO:0000313" key="3">
    <source>
        <dbReference type="EMBL" id="CAE8648494.1"/>
    </source>
</evidence>
<sequence>MLDQDGGGSISPDEFKNALSRWLHDSKTATRFVKYNVMQMSTEQGMIRGQVHDLTQKFDKLLLHLAEHDLGLNSSKRITKLQRSSTRTLKRSDTKTSVKSETADYCHQRGSTDSPVRVDSDAESTGTYDWNRNEGSDTDSPCSQPLSEAPVRTQSQEEVFRVAIDSPGKAERSVAKAIEASGQALQDSAIEAAVRVLKQSIKRMGDQQHLLEVDEQTNNNDNNNSSATHSGPPALPASRSCVMLSSDPEPPGRTTFTSQPMLPLLPESESDAASQAALEFSI</sequence>
<comment type="caution">
    <text evidence="3">The sequence shown here is derived from an EMBL/GenBank/DDBJ whole genome shotgun (WGS) entry which is preliminary data.</text>
</comment>